<protein>
    <submittedName>
        <fullName evidence="9">Rhomboid protease GluP</fullName>
        <ecNumber evidence="9">3.4.21.105</ecNumber>
    </submittedName>
</protein>
<keyword evidence="6 7" id="KW-0472">Membrane</keyword>
<dbReference type="GO" id="GO:0006508">
    <property type="term" value="P:proteolysis"/>
    <property type="evidence" value="ECO:0007669"/>
    <property type="project" value="UniProtKB-KW"/>
</dbReference>
<evidence type="ECO:0000256" key="3">
    <source>
        <dbReference type="ARBA" id="ARBA00022692"/>
    </source>
</evidence>
<dbReference type="GO" id="GO:0004252">
    <property type="term" value="F:serine-type endopeptidase activity"/>
    <property type="evidence" value="ECO:0007669"/>
    <property type="project" value="InterPro"/>
</dbReference>
<dbReference type="InterPro" id="IPR050925">
    <property type="entry name" value="Rhomboid_protease_S54"/>
</dbReference>
<feature type="transmembrane region" description="Helical" evidence="7">
    <location>
        <begin position="129"/>
        <end position="149"/>
    </location>
</feature>
<dbReference type="PANTHER" id="PTHR43731:SF14">
    <property type="entry name" value="PRESENILIN-ASSOCIATED RHOMBOID-LIKE PROTEIN, MITOCHONDRIAL"/>
    <property type="match status" value="1"/>
</dbReference>
<comment type="subcellular location">
    <subcellularLocation>
        <location evidence="1">Membrane</location>
        <topology evidence="1">Multi-pass membrane protein</topology>
    </subcellularLocation>
</comment>
<evidence type="ECO:0000256" key="2">
    <source>
        <dbReference type="ARBA" id="ARBA00009045"/>
    </source>
</evidence>
<dbReference type="Pfam" id="PF01694">
    <property type="entry name" value="Rhomboid"/>
    <property type="match status" value="1"/>
</dbReference>
<comment type="similarity">
    <text evidence="2">Belongs to the peptidase S54 family.</text>
</comment>
<keyword evidence="4 9" id="KW-0378">Hydrolase</keyword>
<evidence type="ECO:0000259" key="8">
    <source>
        <dbReference type="Pfam" id="PF01694"/>
    </source>
</evidence>
<feature type="transmembrane region" description="Helical" evidence="7">
    <location>
        <begin position="12"/>
        <end position="33"/>
    </location>
</feature>
<dbReference type="GO" id="GO:0016020">
    <property type="term" value="C:membrane"/>
    <property type="evidence" value="ECO:0007669"/>
    <property type="project" value="UniProtKB-SubCell"/>
</dbReference>
<dbReference type="AlphaFoldDB" id="A0A517YLD6"/>
<dbReference type="EC" id="3.4.21.105" evidence="9"/>
<dbReference type="EMBL" id="CP036274">
    <property type="protein sequence ID" value="QDU31018.1"/>
    <property type="molecule type" value="Genomic_DNA"/>
</dbReference>
<reference evidence="9 10" key="1">
    <citation type="submission" date="2019-02" db="EMBL/GenBank/DDBJ databases">
        <title>Deep-cultivation of Planctomycetes and their phenomic and genomic characterization uncovers novel biology.</title>
        <authorList>
            <person name="Wiegand S."/>
            <person name="Jogler M."/>
            <person name="Boedeker C."/>
            <person name="Pinto D."/>
            <person name="Vollmers J."/>
            <person name="Rivas-Marin E."/>
            <person name="Kohn T."/>
            <person name="Peeters S.H."/>
            <person name="Heuer A."/>
            <person name="Rast P."/>
            <person name="Oberbeckmann S."/>
            <person name="Bunk B."/>
            <person name="Jeske O."/>
            <person name="Meyerdierks A."/>
            <person name="Storesund J.E."/>
            <person name="Kallscheuer N."/>
            <person name="Luecker S."/>
            <person name="Lage O.M."/>
            <person name="Pohl T."/>
            <person name="Merkel B.J."/>
            <person name="Hornburger P."/>
            <person name="Mueller R.-W."/>
            <person name="Bruemmer F."/>
            <person name="Labrenz M."/>
            <person name="Spormann A.M."/>
            <person name="Op den Camp H."/>
            <person name="Overmann J."/>
            <person name="Amann R."/>
            <person name="Jetten M.S.M."/>
            <person name="Mascher T."/>
            <person name="Medema M.H."/>
            <person name="Devos D.P."/>
            <person name="Kaster A.-K."/>
            <person name="Ovreas L."/>
            <person name="Rohde M."/>
            <person name="Galperin M.Y."/>
            <person name="Jogler C."/>
        </authorList>
    </citation>
    <scope>NUCLEOTIDE SEQUENCE [LARGE SCALE GENOMIC DNA]</scope>
    <source>
        <strain evidence="9 10">ETA_A8</strain>
    </source>
</reference>
<evidence type="ECO:0000313" key="10">
    <source>
        <dbReference type="Proteomes" id="UP000315017"/>
    </source>
</evidence>
<dbReference type="RefSeq" id="WP_145097455.1">
    <property type="nucleotide sequence ID" value="NZ_CP036274.1"/>
</dbReference>
<feature type="transmembrane region" description="Helical" evidence="7">
    <location>
        <begin position="90"/>
        <end position="117"/>
    </location>
</feature>
<keyword evidence="9" id="KW-0645">Protease</keyword>
<dbReference type="KEGG" id="aagg:ETAA8_61710"/>
<evidence type="ECO:0000256" key="7">
    <source>
        <dbReference type="SAM" id="Phobius"/>
    </source>
</evidence>
<feature type="transmembrane region" description="Helical" evidence="7">
    <location>
        <begin position="155"/>
        <end position="175"/>
    </location>
</feature>
<dbReference type="InterPro" id="IPR035952">
    <property type="entry name" value="Rhomboid-like_sf"/>
</dbReference>
<gene>
    <name evidence="9" type="primary">gluP</name>
    <name evidence="9" type="ORF">ETAA8_61710</name>
</gene>
<sequence length="267" mass="28924">MVFPLSDDNRDRLIFPWVNVSLIAVNIFVFVVLQGMGANESFTMAFSTVPREIITGKDQVSADEVKTFQTAEGPVQVKIPGLKKTPGSVYLTLLTSMFMHGSLAHIAGNMWFLWIFGDNIENDLGRFRYLLFYLLTGLVASLTHVLVSASGPSSLIPSLGASGAISGVMGGYLMLHPHRQVTVLLFRFITQVPGYVAVGLWFGFQIVSSLQVLGGSGDGVAYGAHIGGFIAGAALVKLFTLGLPENKPLTDTQRPTSYGKPRGDYYR</sequence>
<feature type="domain" description="Peptidase S54 rhomboid" evidence="8">
    <location>
        <begin position="91"/>
        <end position="238"/>
    </location>
</feature>
<dbReference type="Proteomes" id="UP000315017">
    <property type="component" value="Chromosome"/>
</dbReference>
<keyword evidence="3 7" id="KW-0812">Transmembrane</keyword>
<evidence type="ECO:0000313" key="9">
    <source>
        <dbReference type="EMBL" id="QDU31018.1"/>
    </source>
</evidence>
<feature type="transmembrane region" description="Helical" evidence="7">
    <location>
        <begin position="219"/>
        <end position="239"/>
    </location>
</feature>
<keyword evidence="5 7" id="KW-1133">Transmembrane helix</keyword>
<evidence type="ECO:0000256" key="4">
    <source>
        <dbReference type="ARBA" id="ARBA00022801"/>
    </source>
</evidence>
<dbReference type="SUPFAM" id="SSF144091">
    <property type="entry name" value="Rhomboid-like"/>
    <property type="match status" value="1"/>
</dbReference>
<feature type="transmembrane region" description="Helical" evidence="7">
    <location>
        <begin position="184"/>
        <end position="207"/>
    </location>
</feature>
<dbReference type="Gene3D" id="1.20.1540.10">
    <property type="entry name" value="Rhomboid-like"/>
    <property type="match status" value="1"/>
</dbReference>
<dbReference type="OrthoDB" id="9813074at2"/>
<evidence type="ECO:0000256" key="1">
    <source>
        <dbReference type="ARBA" id="ARBA00004141"/>
    </source>
</evidence>
<evidence type="ECO:0000256" key="6">
    <source>
        <dbReference type="ARBA" id="ARBA00023136"/>
    </source>
</evidence>
<dbReference type="PANTHER" id="PTHR43731">
    <property type="entry name" value="RHOMBOID PROTEASE"/>
    <property type="match status" value="1"/>
</dbReference>
<proteinExistence type="inferred from homology"/>
<organism evidence="9 10">
    <name type="scientific">Anatilimnocola aggregata</name>
    <dbReference type="NCBI Taxonomy" id="2528021"/>
    <lineage>
        <taxon>Bacteria</taxon>
        <taxon>Pseudomonadati</taxon>
        <taxon>Planctomycetota</taxon>
        <taxon>Planctomycetia</taxon>
        <taxon>Pirellulales</taxon>
        <taxon>Pirellulaceae</taxon>
        <taxon>Anatilimnocola</taxon>
    </lineage>
</organism>
<name>A0A517YLD6_9BACT</name>
<accession>A0A517YLD6</accession>
<keyword evidence="10" id="KW-1185">Reference proteome</keyword>
<dbReference type="InterPro" id="IPR022764">
    <property type="entry name" value="Peptidase_S54_rhomboid_dom"/>
</dbReference>
<evidence type="ECO:0000256" key="5">
    <source>
        <dbReference type="ARBA" id="ARBA00022989"/>
    </source>
</evidence>